<dbReference type="EMBL" id="EQ973853">
    <property type="protein sequence ID" value="EEF42127.1"/>
    <property type="molecule type" value="Genomic_DNA"/>
</dbReference>
<keyword evidence="4" id="KW-0804">Transcription</keyword>
<dbReference type="SUPFAM" id="SSF101941">
    <property type="entry name" value="NAC domain"/>
    <property type="match status" value="1"/>
</dbReference>
<name>B9S2X2_RICCO</name>
<dbReference type="PROSITE" id="PS51005">
    <property type="entry name" value="NAC"/>
    <property type="match status" value="1"/>
</dbReference>
<dbReference type="PANTHER" id="PTHR31719:SF183">
    <property type="entry name" value="NAC DOMAIN-CONTAINING PROTEIN 2"/>
    <property type="match status" value="1"/>
</dbReference>
<keyword evidence="9" id="KW-1185">Reference proteome</keyword>
<dbReference type="PANTHER" id="PTHR31719">
    <property type="entry name" value="NAC TRANSCRIPTION FACTOR 56"/>
    <property type="match status" value="1"/>
</dbReference>
<keyword evidence="2" id="KW-0805">Transcription regulation</keyword>
<evidence type="ECO:0000256" key="4">
    <source>
        <dbReference type="ARBA" id="ARBA00023163"/>
    </source>
</evidence>
<evidence type="ECO:0000256" key="6">
    <source>
        <dbReference type="SAM" id="MobiDB-lite"/>
    </source>
</evidence>
<dbReference type="Proteomes" id="UP000008311">
    <property type="component" value="Unassembled WGS sequence"/>
</dbReference>
<dbReference type="InterPro" id="IPR003441">
    <property type="entry name" value="NAC-dom"/>
</dbReference>
<dbReference type="InterPro" id="IPR036093">
    <property type="entry name" value="NAC_dom_sf"/>
</dbReference>
<dbReference type="GO" id="GO:0005634">
    <property type="term" value="C:nucleus"/>
    <property type="evidence" value="ECO:0007669"/>
    <property type="project" value="UniProtKB-SubCell"/>
</dbReference>
<feature type="region of interest" description="Disordered" evidence="6">
    <location>
        <begin position="1"/>
        <end position="54"/>
    </location>
</feature>
<dbReference type="InParanoid" id="B9S2X2"/>
<evidence type="ECO:0000313" key="9">
    <source>
        <dbReference type="Proteomes" id="UP000008311"/>
    </source>
</evidence>
<dbReference type="AlphaFoldDB" id="B9S2X2"/>
<proteinExistence type="predicted"/>
<dbReference type="Gene3D" id="2.170.150.80">
    <property type="entry name" value="NAC domain"/>
    <property type="match status" value="1"/>
</dbReference>
<gene>
    <name evidence="8" type="ORF">RCOM_0563350</name>
</gene>
<evidence type="ECO:0000256" key="2">
    <source>
        <dbReference type="ARBA" id="ARBA00023015"/>
    </source>
</evidence>
<dbReference type="eggNOG" id="ENOG502QVRF">
    <property type="taxonomic scope" value="Eukaryota"/>
</dbReference>
<dbReference type="Pfam" id="PF02365">
    <property type="entry name" value="NAM"/>
    <property type="match status" value="1"/>
</dbReference>
<sequence>MWAIDTHAPPLERRTRVPAAVIEEKTRKKGKKRYRPRFQAPSPQRERKQESESIYSCSRSRISRVEEKGKQVKGKKNDMAAVLELPPGFRFHPTDEELVMHYLCRKCASQQIAVPIIAEIDLYKYDPWDLPGMALYGEKEWYFFSPRDRKYPNGSRPNRAAGSGYWKATGADKPIGQPKPVGIKKALVFYAGKAPKGEKTNWIMHEYRLADVDRSARKKNSLRLDDWVLCRIYNKKGTIEKQGQLSNKKIINYSPSNIIEDKKPEIMAPPPAPSSGTGTANDFVYFESSDSVPKLHTDSSCSEHVVSPEFTCEVQSEPKWKDWGSNVNALDFPFNYMDGSMDSAFASQFQNNNQMSPLQDMFMYLQKPF</sequence>
<accession>B9S2X2</accession>
<protein>
    <submittedName>
        <fullName evidence="8">NAC domain-containing protein, putative</fullName>
    </submittedName>
</protein>
<feature type="domain" description="NAC" evidence="7">
    <location>
        <begin position="85"/>
        <end position="235"/>
    </location>
</feature>
<evidence type="ECO:0000256" key="1">
    <source>
        <dbReference type="ARBA" id="ARBA00004123"/>
    </source>
</evidence>
<dbReference type="GO" id="GO:0006355">
    <property type="term" value="P:regulation of DNA-templated transcription"/>
    <property type="evidence" value="ECO:0007669"/>
    <property type="project" value="InterPro"/>
</dbReference>
<organism evidence="8 9">
    <name type="scientific">Ricinus communis</name>
    <name type="common">Castor bean</name>
    <dbReference type="NCBI Taxonomy" id="3988"/>
    <lineage>
        <taxon>Eukaryota</taxon>
        <taxon>Viridiplantae</taxon>
        <taxon>Streptophyta</taxon>
        <taxon>Embryophyta</taxon>
        <taxon>Tracheophyta</taxon>
        <taxon>Spermatophyta</taxon>
        <taxon>Magnoliopsida</taxon>
        <taxon>eudicotyledons</taxon>
        <taxon>Gunneridae</taxon>
        <taxon>Pentapetalae</taxon>
        <taxon>rosids</taxon>
        <taxon>fabids</taxon>
        <taxon>Malpighiales</taxon>
        <taxon>Euphorbiaceae</taxon>
        <taxon>Acalyphoideae</taxon>
        <taxon>Acalypheae</taxon>
        <taxon>Ricinus</taxon>
    </lineage>
</organism>
<evidence type="ECO:0000256" key="3">
    <source>
        <dbReference type="ARBA" id="ARBA00023125"/>
    </source>
</evidence>
<reference evidence="9" key="1">
    <citation type="journal article" date="2010" name="Nat. Biotechnol.">
        <title>Draft genome sequence of the oilseed species Ricinus communis.</title>
        <authorList>
            <person name="Chan A.P."/>
            <person name="Crabtree J."/>
            <person name="Zhao Q."/>
            <person name="Lorenzi H."/>
            <person name="Orvis J."/>
            <person name="Puiu D."/>
            <person name="Melake-Berhan A."/>
            <person name="Jones K.M."/>
            <person name="Redman J."/>
            <person name="Chen G."/>
            <person name="Cahoon E.B."/>
            <person name="Gedil M."/>
            <person name="Stanke M."/>
            <person name="Haas B.J."/>
            <person name="Wortman J.R."/>
            <person name="Fraser-Liggett C.M."/>
            <person name="Ravel J."/>
            <person name="Rabinowicz P.D."/>
        </authorList>
    </citation>
    <scope>NUCLEOTIDE SEQUENCE [LARGE SCALE GENOMIC DNA]</scope>
    <source>
        <strain evidence="9">cv. Hale</strain>
    </source>
</reference>
<evidence type="ECO:0000259" key="7">
    <source>
        <dbReference type="PROSITE" id="PS51005"/>
    </source>
</evidence>
<dbReference type="GO" id="GO:0043565">
    <property type="term" value="F:sequence-specific DNA binding"/>
    <property type="evidence" value="ECO:0007669"/>
    <property type="project" value="UniProtKB-ARBA"/>
</dbReference>
<dbReference type="STRING" id="3988.B9S2X2"/>
<comment type="subcellular location">
    <subcellularLocation>
        <location evidence="1">Nucleus</location>
    </subcellularLocation>
</comment>
<keyword evidence="5" id="KW-0539">Nucleus</keyword>
<dbReference type="FunCoup" id="B9S2X2">
    <property type="interactions" value="664"/>
</dbReference>
<feature type="compositionally biased region" description="Basic residues" evidence="6">
    <location>
        <begin position="27"/>
        <end position="36"/>
    </location>
</feature>
<dbReference type="FunFam" id="2.170.150.80:FF:000004">
    <property type="entry name" value="NAC transcription factor"/>
    <property type="match status" value="1"/>
</dbReference>
<evidence type="ECO:0000256" key="5">
    <source>
        <dbReference type="ARBA" id="ARBA00023242"/>
    </source>
</evidence>
<keyword evidence="3" id="KW-0238">DNA-binding</keyword>
<evidence type="ECO:0000313" key="8">
    <source>
        <dbReference type="EMBL" id="EEF42127.1"/>
    </source>
</evidence>